<dbReference type="Proteomes" id="UP000750711">
    <property type="component" value="Unassembled WGS sequence"/>
</dbReference>
<dbReference type="PANTHER" id="PTHR43033">
    <property type="entry name" value="TRNA(ILE)-LYSIDINE SYNTHASE-RELATED"/>
    <property type="match status" value="1"/>
</dbReference>
<dbReference type="SUPFAM" id="SSF52402">
    <property type="entry name" value="Adenine nucleotide alpha hydrolases-like"/>
    <property type="match status" value="1"/>
</dbReference>
<comment type="catalytic activity">
    <reaction evidence="6">
        <text>cytidine(34) in tRNA(Ile2) + L-lysine + ATP = lysidine(34) in tRNA(Ile2) + AMP + diphosphate + H(+)</text>
        <dbReference type="Rhea" id="RHEA:43744"/>
        <dbReference type="Rhea" id="RHEA-COMP:10625"/>
        <dbReference type="Rhea" id="RHEA-COMP:10670"/>
        <dbReference type="ChEBI" id="CHEBI:15378"/>
        <dbReference type="ChEBI" id="CHEBI:30616"/>
        <dbReference type="ChEBI" id="CHEBI:32551"/>
        <dbReference type="ChEBI" id="CHEBI:33019"/>
        <dbReference type="ChEBI" id="CHEBI:82748"/>
        <dbReference type="ChEBI" id="CHEBI:83665"/>
        <dbReference type="ChEBI" id="CHEBI:456215"/>
        <dbReference type="EC" id="6.3.4.19"/>
    </reaction>
</comment>
<keyword evidence="3" id="KW-0819">tRNA processing</keyword>
<name>A0A9P8RPU2_9PEZI</name>
<sequence length="552" mass="62714">MALARLCKGFRPTSRYEEIEFRPFVVDHKARLGSTAEAHEVVSVLKTLGFWNAKVLTVRWPDGIEPATLPNFETLARRLRYRALGEACRHYGISSLLLAHHEDDQAETVLMRLANGHRGIGLQGIAPVSNIPECWGMHGVYESGALDKRSITLRSPTESIDTCNRDTGPSIRVEGGGVTVHRPLLQFNKDRLIATCFDTDTPWFEDHTNSNPTITSRNAIRQLLKSGNLPRAVQKPSLLAMSWKWREKKVGLNVRVEKRLLGCEVKFDVRSGMLVVRLRKALLQKDHKSGVPEEYRERARQYLGTMAAFILRRFFEVVTPLENIPLAKLWVPACNVFPDAFEGRGSKDGFGVVSPAGSFTVADVAIRKTTPEGIISGQRRKESDHQDHDWVLARQPYRKFEPLPMIAFLPKTRTKDSNLASRGYWHLWDGRYWIRVHNHTAKLITVRPFEKTDLKPFRGSLPGWARQRFNDTLSAAAPGKVRWTLPALEAEGEVVALPTLGFAVQKEEFRGLRWQIRYKKVDLGKKEPDDPTRWWGGRFSVYLKARGINNEA</sequence>
<reference evidence="8" key="1">
    <citation type="submission" date="2021-03" db="EMBL/GenBank/DDBJ databases">
        <title>Comparative genomics and phylogenomic investigation of the class Geoglossomycetes provide insights into ecological specialization and systematics.</title>
        <authorList>
            <person name="Melie T."/>
            <person name="Pirro S."/>
            <person name="Miller A.N."/>
            <person name="Quandt A."/>
        </authorList>
    </citation>
    <scope>NUCLEOTIDE SEQUENCE</scope>
    <source>
        <strain evidence="8">CAQ_001_2017</strain>
    </source>
</reference>
<evidence type="ECO:0000256" key="1">
    <source>
        <dbReference type="ARBA" id="ARBA00013267"/>
    </source>
</evidence>
<dbReference type="Pfam" id="PF01171">
    <property type="entry name" value="ATP_bind_3"/>
    <property type="match status" value="1"/>
</dbReference>
<dbReference type="InterPro" id="IPR012795">
    <property type="entry name" value="tRNA_Ile_lys_synt_N"/>
</dbReference>
<dbReference type="EMBL" id="JAGHQM010000587">
    <property type="protein sequence ID" value="KAH0559481.1"/>
    <property type="molecule type" value="Genomic_DNA"/>
</dbReference>
<keyword evidence="9" id="KW-1185">Reference proteome</keyword>
<dbReference type="EC" id="6.3.4.19" evidence="1"/>
<accession>A0A9P8RPU2</accession>
<dbReference type="GO" id="GO:0032267">
    <property type="term" value="F:tRNA(Ile)-lysidine synthase activity"/>
    <property type="evidence" value="ECO:0007669"/>
    <property type="project" value="UniProtKB-EC"/>
</dbReference>
<dbReference type="GO" id="GO:0008033">
    <property type="term" value="P:tRNA processing"/>
    <property type="evidence" value="ECO:0007669"/>
    <property type="project" value="UniProtKB-KW"/>
</dbReference>
<evidence type="ECO:0000256" key="6">
    <source>
        <dbReference type="ARBA" id="ARBA00048539"/>
    </source>
</evidence>
<evidence type="ECO:0000313" key="8">
    <source>
        <dbReference type="EMBL" id="KAH0559481.1"/>
    </source>
</evidence>
<evidence type="ECO:0000313" key="9">
    <source>
        <dbReference type="Proteomes" id="UP000750711"/>
    </source>
</evidence>
<comment type="caution">
    <text evidence="8">The sequence shown here is derived from an EMBL/GenBank/DDBJ whole genome shotgun (WGS) entry which is preliminary data.</text>
</comment>
<dbReference type="InterPro" id="IPR014729">
    <property type="entry name" value="Rossmann-like_a/b/a_fold"/>
</dbReference>
<evidence type="ECO:0000256" key="3">
    <source>
        <dbReference type="ARBA" id="ARBA00022694"/>
    </source>
</evidence>
<evidence type="ECO:0000256" key="2">
    <source>
        <dbReference type="ARBA" id="ARBA00022598"/>
    </source>
</evidence>
<dbReference type="Gene3D" id="3.40.50.620">
    <property type="entry name" value="HUPs"/>
    <property type="match status" value="1"/>
</dbReference>
<dbReference type="PANTHER" id="PTHR43033:SF1">
    <property type="entry name" value="TRNA(ILE)-LYSIDINE SYNTHASE-RELATED"/>
    <property type="match status" value="1"/>
</dbReference>
<protein>
    <recommendedName>
        <fullName evidence="1">tRNA(Ile)-lysidine synthetase</fullName>
        <ecNumber evidence="1">6.3.4.19</ecNumber>
    </recommendedName>
</protein>
<dbReference type="AlphaFoldDB" id="A0A9P8RPU2"/>
<evidence type="ECO:0000256" key="4">
    <source>
        <dbReference type="ARBA" id="ARBA00022741"/>
    </source>
</evidence>
<keyword evidence="5" id="KW-0067">ATP-binding</keyword>
<dbReference type="CDD" id="cd01992">
    <property type="entry name" value="TilS_N"/>
    <property type="match status" value="1"/>
</dbReference>
<keyword evidence="2" id="KW-0436">Ligase</keyword>
<organism evidence="8 9">
    <name type="scientific">Trichoglossum hirsutum</name>
    <dbReference type="NCBI Taxonomy" id="265104"/>
    <lineage>
        <taxon>Eukaryota</taxon>
        <taxon>Fungi</taxon>
        <taxon>Dikarya</taxon>
        <taxon>Ascomycota</taxon>
        <taxon>Pezizomycotina</taxon>
        <taxon>Geoglossomycetes</taxon>
        <taxon>Geoglossales</taxon>
        <taxon>Geoglossaceae</taxon>
        <taxon>Trichoglossum</taxon>
    </lineage>
</organism>
<dbReference type="InterPro" id="IPR012094">
    <property type="entry name" value="tRNA_Ile_lys_synt"/>
</dbReference>
<dbReference type="GO" id="GO:0005524">
    <property type="term" value="F:ATP binding"/>
    <property type="evidence" value="ECO:0007669"/>
    <property type="project" value="UniProtKB-KW"/>
</dbReference>
<keyword evidence="4" id="KW-0547">Nucleotide-binding</keyword>
<proteinExistence type="predicted"/>
<dbReference type="InterPro" id="IPR011063">
    <property type="entry name" value="TilS/TtcA_N"/>
</dbReference>
<gene>
    <name evidence="8" type="ORF">GP486_004001</name>
</gene>
<feature type="domain" description="tRNA(Ile)-lysidine/2-thiocytidine synthase N-terminal" evidence="7">
    <location>
        <begin position="13"/>
        <end position="222"/>
    </location>
</feature>
<evidence type="ECO:0000256" key="5">
    <source>
        <dbReference type="ARBA" id="ARBA00022840"/>
    </source>
</evidence>
<evidence type="ECO:0000259" key="7">
    <source>
        <dbReference type="Pfam" id="PF01171"/>
    </source>
</evidence>